<dbReference type="STRING" id="714943.Mucpa_2776"/>
<evidence type="ECO:0000313" key="3">
    <source>
        <dbReference type="Proteomes" id="UP000002774"/>
    </source>
</evidence>
<keyword evidence="1" id="KW-0812">Transmembrane</keyword>
<gene>
    <name evidence="2" type="ORF">Mucpa_2776</name>
</gene>
<organism evidence="2 3">
    <name type="scientific">Mucilaginibacter paludis DSM 18603</name>
    <dbReference type="NCBI Taxonomy" id="714943"/>
    <lineage>
        <taxon>Bacteria</taxon>
        <taxon>Pseudomonadati</taxon>
        <taxon>Bacteroidota</taxon>
        <taxon>Sphingobacteriia</taxon>
        <taxon>Sphingobacteriales</taxon>
        <taxon>Sphingobacteriaceae</taxon>
        <taxon>Mucilaginibacter</taxon>
    </lineage>
</organism>
<dbReference type="EMBL" id="CM001403">
    <property type="protein sequence ID" value="EHQ26888.1"/>
    <property type="molecule type" value="Genomic_DNA"/>
</dbReference>
<reference evidence="2" key="1">
    <citation type="submission" date="2011-09" db="EMBL/GenBank/DDBJ databases">
        <title>The permanent draft genome of Mucilaginibacter paludis DSM 18603.</title>
        <authorList>
            <consortium name="US DOE Joint Genome Institute (JGI-PGF)"/>
            <person name="Lucas S."/>
            <person name="Han J."/>
            <person name="Lapidus A."/>
            <person name="Bruce D."/>
            <person name="Goodwin L."/>
            <person name="Pitluck S."/>
            <person name="Peters L."/>
            <person name="Kyrpides N."/>
            <person name="Mavromatis K."/>
            <person name="Ivanova N."/>
            <person name="Mikhailova N."/>
            <person name="Held B."/>
            <person name="Detter J.C."/>
            <person name="Tapia R."/>
            <person name="Han C."/>
            <person name="Land M."/>
            <person name="Hauser L."/>
            <person name="Markowitz V."/>
            <person name="Cheng J.-F."/>
            <person name="Hugenholtz P."/>
            <person name="Woyke T."/>
            <person name="Wu D."/>
            <person name="Tindall B."/>
            <person name="Brambilla E."/>
            <person name="Klenk H.-P."/>
            <person name="Eisen J.A."/>
        </authorList>
    </citation>
    <scope>NUCLEOTIDE SEQUENCE [LARGE SCALE GENOMIC DNA]</scope>
    <source>
        <strain evidence="2">DSM 18603</strain>
    </source>
</reference>
<proteinExistence type="predicted"/>
<sequence>MKFFIEKLENSPARFTPSFERMLLPVKQWVLSELIDDLRSEFQKKTTVEDFKDFCDLSKTYIDERVKEKAQHLPWIKSVIFLSLQMLSKTLDKPVIWTTIFKNQIGIQVVESDMVVIDEFANLYRLWKGYLTREGEFAQPYAFYLLFAAALGDDKIYQKIQMRGKKDDADSLANYLHCVETGKSSISDDRLIDFVKDFHKNGNRLIEHNGNHSDYLAQSLFEQVNLKKVDVSPLLDGNSPINILALGIPGSGKSTIIKMARYVLAAPADKRLEMSSATLPITALNLVRETGDVENKNFFGPLSKRTQGSNLPISEVTGEVKIGGVQYPLSFFDVRGGSLVTTPPKYVSKKVNATDVIETVLTKTDLLLIVLDPETIFYEEEATEHSFVDILHFITARLDFLFDQSNHAMVALIFAKFDEYGSVIRGSKTMIHNKNQIDRFMGFMENDSDENWDLLVASIAESYKNNSEDTPLSNTVKLLLERIKHLLKVIVSSKKHPVVNCYIASSAIMQEVRKSLWTGYPEAFNDFAQYMAWLIRKKQGVKTRPSQVQALLGDNEVSIVFFNAGDKELLAIVERQFEDGIFRIIGAAVSVPPQATGNYVDNQIRHNQTYLYQVKFIDNVTDQNSSIPSETVTVTVPGPPAKPVYPPVDLQETIVKDHVKLEWNNINAIPVGNRLERNDNNNDFKMVFEDQGEAQISEYLDTNTEKGKIYYYRMRSFEANEFLNESGYSQIKVVRTNPYAVKAIKCEPKPNKDYIEYITITWDEALNNSYPVSYRLTRSTLNNKGGVIATEQFPLIEGNFYNDQKISKGFSYMYEVVTFEPVQERISRPVFSEIIKVGKPNTAALAVIIICAILLIVCIFWILSLR</sequence>
<keyword evidence="1" id="KW-1133">Transmembrane helix</keyword>
<name>H1Y8L6_9SPHI</name>
<dbReference type="HOGENOM" id="CLU_330876_0_0_10"/>
<evidence type="ECO:0000313" key="2">
    <source>
        <dbReference type="EMBL" id="EHQ26888.1"/>
    </source>
</evidence>
<protein>
    <recommendedName>
        <fullName evidence="4">Fibronectin type III domain protein</fullName>
    </recommendedName>
</protein>
<dbReference type="RefSeq" id="WP_008507116.1">
    <property type="nucleotide sequence ID" value="NZ_CM001403.1"/>
</dbReference>
<dbReference type="SUPFAM" id="SSF52540">
    <property type="entry name" value="P-loop containing nucleoside triphosphate hydrolases"/>
    <property type="match status" value="1"/>
</dbReference>
<accession>H1Y8L6</accession>
<dbReference type="AlphaFoldDB" id="H1Y8L6"/>
<dbReference type="OrthoDB" id="689754at2"/>
<keyword evidence="1" id="KW-0472">Membrane</keyword>
<evidence type="ECO:0008006" key="4">
    <source>
        <dbReference type="Google" id="ProtNLM"/>
    </source>
</evidence>
<evidence type="ECO:0000256" key="1">
    <source>
        <dbReference type="SAM" id="Phobius"/>
    </source>
</evidence>
<dbReference type="InterPro" id="IPR027417">
    <property type="entry name" value="P-loop_NTPase"/>
</dbReference>
<feature type="transmembrane region" description="Helical" evidence="1">
    <location>
        <begin position="843"/>
        <end position="863"/>
    </location>
</feature>
<dbReference type="Proteomes" id="UP000002774">
    <property type="component" value="Chromosome"/>
</dbReference>
<dbReference type="InterPro" id="IPR036116">
    <property type="entry name" value="FN3_sf"/>
</dbReference>
<dbReference type="SUPFAM" id="SSF49265">
    <property type="entry name" value="Fibronectin type III"/>
    <property type="match status" value="1"/>
</dbReference>
<keyword evidence="3" id="KW-1185">Reference proteome</keyword>